<feature type="domain" description="PhyR sigma2" evidence="6">
    <location>
        <begin position="9"/>
        <end position="60"/>
    </location>
</feature>
<dbReference type="Gene3D" id="1.10.1740.10">
    <property type="match status" value="1"/>
</dbReference>
<feature type="domain" description="RNA polymerase sigma factor 70 region 4 type 2" evidence="5">
    <location>
        <begin position="104"/>
        <end position="153"/>
    </location>
</feature>
<evidence type="ECO:0000313" key="7">
    <source>
        <dbReference type="EMBL" id="MBP0438650.1"/>
    </source>
</evidence>
<sequence>MSDIERGIIAMIPRLRRLGAALCRDRSAADDLVQDTVERALARRHLFQNGSLRAWLTTIMLNLYRNERRKLARRPVLVDVNDPAYAAHLGAAASGMDGRRLDTVRALDRLPEDQRIALLLRVVEDCSYAEIAAIQEVAIGTVMSRLARARETLRELTESGSVTPIGKTR</sequence>
<dbReference type="PANTHER" id="PTHR43133">
    <property type="entry name" value="RNA POLYMERASE ECF-TYPE SIGMA FACTO"/>
    <property type="match status" value="1"/>
</dbReference>
<evidence type="ECO:0000256" key="3">
    <source>
        <dbReference type="ARBA" id="ARBA00023082"/>
    </source>
</evidence>
<comment type="caution">
    <text evidence="7">The sequence shown here is derived from an EMBL/GenBank/DDBJ whole genome shotgun (WGS) entry which is preliminary data.</text>
</comment>
<dbReference type="InterPro" id="IPR053866">
    <property type="entry name" value="PhyR_sigma2"/>
</dbReference>
<evidence type="ECO:0000313" key="8">
    <source>
        <dbReference type="Proteomes" id="UP000666240"/>
    </source>
</evidence>
<dbReference type="Pfam" id="PF08281">
    <property type="entry name" value="Sigma70_r4_2"/>
    <property type="match status" value="1"/>
</dbReference>
<evidence type="ECO:0000256" key="2">
    <source>
        <dbReference type="ARBA" id="ARBA00023015"/>
    </source>
</evidence>
<dbReference type="RefSeq" id="WP_209334675.1">
    <property type="nucleotide sequence ID" value="NZ_JAGIYY010000002.1"/>
</dbReference>
<proteinExistence type="inferred from homology"/>
<comment type="similarity">
    <text evidence="1">Belongs to the sigma-70 factor family. ECF subfamily.</text>
</comment>
<dbReference type="InterPro" id="IPR039425">
    <property type="entry name" value="RNA_pol_sigma-70-like"/>
</dbReference>
<evidence type="ECO:0000259" key="6">
    <source>
        <dbReference type="Pfam" id="PF22029"/>
    </source>
</evidence>
<keyword evidence="4" id="KW-0804">Transcription</keyword>
<dbReference type="GO" id="GO:0016987">
    <property type="term" value="F:sigma factor activity"/>
    <property type="evidence" value="ECO:0007669"/>
    <property type="project" value="UniProtKB-KW"/>
</dbReference>
<dbReference type="Gene3D" id="1.10.10.10">
    <property type="entry name" value="Winged helix-like DNA-binding domain superfamily/Winged helix DNA-binding domain"/>
    <property type="match status" value="1"/>
</dbReference>
<dbReference type="Pfam" id="PF22029">
    <property type="entry name" value="PhyR_sigma2"/>
    <property type="match status" value="1"/>
</dbReference>
<reference evidence="7" key="1">
    <citation type="submission" date="2021-03" db="EMBL/GenBank/DDBJ databases">
        <title>Genome sequencing and assembly of Tianweitania sediminis.</title>
        <authorList>
            <person name="Chhetri G."/>
        </authorList>
    </citation>
    <scope>NUCLEOTIDE SEQUENCE</scope>
    <source>
        <strain evidence="7">Z8</strain>
    </source>
</reference>
<protein>
    <submittedName>
        <fullName evidence="7">RNA polymerase sigma factor</fullName>
    </submittedName>
</protein>
<organism evidence="7 8">
    <name type="scientific">Tianweitania sediminis</name>
    <dbReference type="NCBI Taxonomy" id="1502156"/>
    <lineage>
        <taxon>Bacteria</taxon>
        <taxon>Pseudomonadati</taxon>
        <taxon>Pseudomonadota</taxon>
        <taxon>Alphaproteobacteria</taxon>
        <taxon>Hyphomicrobiales</taxon>
        <taxon>Phyllobacteriaceae</taxon>
        <taxon>Tianweitania</taxon>
    </lineage>
</organism>
<evidence type="ECO:0000256" key="1">
    <source>
        <dbReference type="ARBA" id="ARBA00010641"/>
    </source>
</evidence>
<keyword evidence="8" id="KW-1185">Reference proteome</keyword>
<dbReference type="InterPro" id="IPR036388">
    <property type="entry name" value="WH-like_DNA-bd_sf"/>
</dbReference>
<accession>A0A8J7QZ37</accession>
<dbReference type="SUPFAM" id="SSF88659">
    <property type="entry name" value="Sigma3 and sigma4 domains of RNA polymerase sigma factors"/>
    <property type="match status" value="1"/>
</dbReference>
<dbReference type="InterPro" id="IPR013325">
    <property type="entry name" value="RNA_pol_sigma_r2"/>
</dbReference>
<dbReference type="InterPro" id="IPR013249">
    <property type="entry name" value="RNA_pol_sigma70_r4_t2"/>
</dbReference>
<dbReference type="GO" id="GO:0003677">
    <property type="term" value="F:DNA binding"/>
    <property type="evidence" value="ECO:0007669"/>
    <property type="project" value="InterPro"/>
</dbReference>
<evidence type="ECO:0000256" key="4">
    <source>
        <dbReference type="ARBA" id="ARBA00023163"/>
    </source>
</evidence>
<dbReference type="SUPFAM" id="SSF88946">
    <property type="entry name" value="Sigma2 domain of RNA polymerase sigma factors"/>
    <property type="match status" value="1"/>
</dbReference>
<name>A0A8J7QZ37_9HYPH</name>
<dbReference type="CDD" id="cd06171">
    <property type="entry name" value="Sigma70_r4"/>
    <property type="match status" value="1"/>
</dbReference>
<dbReference type="GO" id="GO:0006352">
    <property type="term" value="P:DNA-templated transcription initiation"/>
    <property type="evidence" value="ECO:0007669"/>
    <property type="project" value="InterPro"/>
</dbReference>
<keyword evidence="3" id="KW-0731">Sigma factor</keyword>
<dbReference type="NCBIfam" id="TIGR02937">
    <property type="entry name" value="sigma70-ECF"/>
    <property type="match status" value="1"/>
</dbReference>
<keyword evidence="2" id="KW-0805">Transcription regulation</keyword>
<dbReference type="EMBL" id="JAGIYY010000002">
    <property type="protein sequence ID" value="MBP0438650.1"/>
    <property type="molecule type" value="Genomic_DNA"/>
</dbReference>
<evidence type="ECO:0000259" key="5">
    <source>
        <dbReference type="Pfam" id="PF08281"/>
    </source>
</evidence>
<dbReference type="PANTHER" id="PTHR43133:SF25">
    <property type="entry name" value="RNA POLYMERASE SIGMA FACTOR RFAY-RELATED"/>
    <property type="match status" value="1"/>
</dbReference>
<dbReference type="InterPro" id="IPR014284">
    <property type="entry name" value="RNA_pol_sigma-70_dom"/>
</dbReference>
<dbReference type="Proteomes" id="UP000666240">
    <property type="component" value="Unassembled WGS sequence"/>
</dbReference>
<dbReference type="AlphaFoldDB" id="A0A8J7QZ37"/>
<dbReference type="InterPro" id="IPR013324">
    <property type="entry name" value="RNA_pol_sigma_r3/r4-like"/>
</dbReference>
<gene>
    <name evidence="7" type="ORF">J5Y06_08325</name>
</gene>